<reference evidence="2 3" key="1">
    <citation type="journal article" date="2014" name="ISME J.">
        <title>Candidatus Competibacter-lineage genomes retrieved from metagenomes reveal functional metabolic diversity.</title>
        <authorList>
            <person name="McIlroy S.J."/>
            <person name="Albertsen M."/>
            <person name="Andresen E.K."/>
            <person name="Saunders A.M."/>
            <person name="Kristiansen R."/>
            <person name="Stokholm-Bjerregaard M."/>
            <person name="Nielsen K.L."/>
            <person name="Nielsen P.H."/>
        </authorList>
    </citation>
    <scope>NUCLEOTIDE SEQUENCE [LARGE SCALE GENOMIC DNA]</scope>
    <source>
        <strain evidence="2 3">Run_B_J11</strain>
    </source>
</reference>
<name>A0A7U7GA36_9GAMM</name>
<gene>
    <name evidence="2" type="ORF">BN874_1850003</name>
</gene>
<comment type="caution">
    <text evidence="2">The sequence shown here is derived from an EMBL/GenBank/DDBJ whole genome shotgun (WGS) entry which is preliminary data.</text>
</comment>
<protein>
    <submittedName>
        <fullName evidence="2">Uncharacterized protein</fullName>
    </submittedName>
</protein>
<feature type="compositionally biased region" description="Polar residues" evidence="1">
    <location>
        <begin position="180"/>
        <end position="192"/>
    </location>
</feature>
<evidence type="ECO:0000313" key="3">
    <source>
        <dbReference type="Proteomes" id="UP000019184"/>
    </source>
</evidence>
<feature type="compositionally biased region" description="Basic and acidic residues" evidence="1">
    <location>
        <begin position="1"/>
        <end position="14"/>
    </location>
</feature>
<sequence>MGADRGSKEQKDGDEYFVQTQTGLTAAEMQQGRQHETASAKSAGFGGSVQAGEEIRQAHQPDGADQNEGRTGDDQQSDDNFDDGTEHGAAPFLLKQPTVREKAAQRHRTNETEQSNEQRRLEVQRTVKVNPQRHQQRDDVDVKGIESNHAIWHGGTYQQSPAGEQQRRAQQDKRQHESNLQHQANISLSRTS</sequence>
<dbReference type="AlphaFoldDB" id="A0A7U7GA36"/>
<organism evidence="2 3">
    <name type="scientific">Candidatus Contendobacter odensis Run_B_J11</name>
    <dbReference type="NCBI Taxonomy" id="1400861"/>
    <lineage>
        <taxon>Bacteria</taxon>
        <taxon>Pseudomonadati</taxon>
        <taxon>Pseudomonadota</taxon>
        <taxon>Gammaproteobacteria</taxon>
        <taxon>Candidatus Competibacteraceae</taxon>
        <taxon>Candidatus Contendibacter</taxon>
    </lineage>
</organism>
<keyword evidence="3" id="KW-1185">Reference proteome</keyword>
<feature type="compositionally biased region" description="Basic and acidic residues" evidence="1">
    <location>
        <begin position="98"/>
        <end position="125"/>
    </location>
</feature>
<proteinExistence type="predicted"/>
<accession>A0A7U7GA36</accession>
<dbReference type="Proteomes" id="UP000019184">
    <property type="component" value="Unassembled WGS sequence"/>
</dbReference>
<feature type="compositionally biased region" description="Basic and acidic residues" evidence="1">
    <location>
        <begin position="135"/>
        <end position="146"/>
    </location>
</feature>
<dbReference type="EMBL" id="CBTK010000096">
    <property type="protein sequence ID" value="CDH44703.1"/>
    <property type="molecule type" value="Genomic_DNA"/>
</dbReference>
<feature type="compositionally biased region" description="Basic and acidic residues" evidence="1">
    <location>
        <begin position="165"/>
        <end position="179"/>
    </location>
</feature>
<evidence type="ECO:0000313" key="2">
    <source>
        <dbReference type="EMBL" id="CDH44703.1"/>
    </source>
</evidence>
<feature type="region of interest" description="Disordered" evidence="1">
    <location>
        <begin position="1"/>
        <end position="192"/>
    </location>
</feature>
<evidence type="ECO:0000256" key="1">
    <source>
        <dbReference type="SAM" id="MobiDB-lite"/>
    </source>
</evidence>